<proteinExistence type="predicted"/>
<evidence type="ECO:0000256" key="3">
    <source>
        <dbReference type="ARBA" id="ARBA00022737"/>
    </source>
</evidence>
<protein>
    <recommendedName>
        <fullName evidence="6">DM10 domain-containing protein</fullName>
    </recommendedName>
</protein>
<feature type="domain" description="DM10" evidence="6">
    <location>
        <begin position="1"/>
        <end position="81"/>
    </location>
</feature>
<dbReference type="FunFam" id="2.30.29.170:FF:000002">
    <property type="entry name" value="EF-hand domain (C-terminal) containing 1"/>
    <property type="match status" value="1"/>
</dbReference>
<name>A0AAN0J228_AMPQE</name>
<dbReference type="InterPro" id="IPR006602">
    <property type="entry name" value="DM10_dom"/>
</dbReference>
<dbReference type="Gene3D" id="2.30.29.170">
    <property type="match status" value="2"/>
</dbReference>
<dbReference type="GeneID" id="105312466"/>
<comment type="subcellular location">
    <subcellularLocation>
        <location evidence="1">Cytoplasm</location>
        <location evidence="1">Cytoskeleton</location>
        <location evidence="1">Cilium axoneme</location>
    </subcellularLocation>
</comment>
<evidence type="ECO:0000256" key="2">
    <source>
        <dbReference type="ARBA" id="ARBA00022490"/>
    </source>
</evidence>
<keyword evidence="5" id="KW-0966">Cell projection</keyword>
<dbReference type="AlphaFoldDB" id="A0AAN0J228"/>
<dbReference type="EnsemblMetazoa" id="XM_019995501.1">
    <property type="protein sequence ID" value="XP_019851060.1"/>
    <property type="gene ID" value="LOC105312466"/>
</dbReference>
<dbReference type="RefSeq" id="XP_019851060.1">
    <property type="nucleotide sequence ID" value="XM_019995501.1"/>
</dbReference>
<keyword evidence="8" id="KW-1185">Reference proteome</keyword>
<organism evidence="7 8">
    <name type="scientific">Amphimedon queenslandica</name>
    <name type="common">Sponge</name>
    <dbReference type="NCBI Taxonomy" id="400682"/>
    <lineage>
        <taxon>Eukaryota</taxon>
        <taxon>Metazoa</taxon>
        <taxon>Porifera</taxon>
        <taxon>Demospongiae</taxon>
        <taxon>Heteroscleromorpha</taxon>
        <taxon>Haplosclerida</taxon>
        <taxon>Niphatidae</taxon>
        <taxon>Amphimedon</taxon>
    </lineage>
</organism>
<dbReference type="InterPro" id="IPR040193">
    <property type="entry name" value="EFHC1/EFHC2/EFHB"/>
</dbReference>
<dbReference type="GO" id="GO:0072686">
    <property type="term" value="C:mitotic spindle"/>
    <property type="evidence" value="ECO:0007669"/>
    <property type="project" value="TreeGrafter"/>
</dbReference>
<reference evidence="7" key="2">
    <citation type="submission" date="2024-06" db="UniProtKB">
        <authorList>
            <consortium name="EnsemblMetazoa"/>
        </authorList>
    </citation>
    <scope>IDENTIFICATION</scope>
</reference>
<evidence type="ECO:0000313" key="8">
    <source>
        <dbReference type="Proteomes" id="UP000007879"/>
    </source>
</evidence>
<dbReference type="GO" id="GO:0043014">
    <property type="term" value="F:alpha-tubulin binding"/>
    <property type="evidence" value="ECO:0007669"/>
    <property type="project" value="TreeGrafter"/>
</dbReference>
<evidence type="ECO:0000256" key="4">
    <source>
        <dbReference type="ARBA" id="ARBA00023212"/>
    </source>
</evidence>
<accession>A0AAN0J228</accession>
<feature type="domain" description="DM10" evidence="6">
    <location>
        <begin position="138"/>
        <end position="242"/>
    </location>
</feature>
<dbReference type="GO" id="GO:0005930">
    <property type="term" value="C:axoneme"/>
    <property type="evidence" value="ECO:0007669"/>
    <property type="project" value="UniProtKB-SubCell"/>
</dbReference>
<dbReference type="GO" id="GO:0000281">
    <property type="term" value="P:mitotic cytokinesis"/>
    <property type="evidence" value="ECO:0007669"/>
    <property type="project" value="TreeGrafter"/>
</dbReference>
<evidence type="ECO:0000259" key="6">
    <source>
        <dbReference type="PROSITE" id="PS51336"/>
    </source>
</evidence>
<keyword evidence="3" id="KW-0677">Repeat</keyword>
<dbReference type="GO" id="GO:0007052">
    <property type="term" value="P:mitotic spindle organization"/>
    <property type="evidence" value="ECO:0007669"/>
    <property type="project" value="TreeGrafter"/>
</dbReference>
<dbReference type="PANTHER" id="PTHR12086">
    <property type="entry name" value="EF-HAND DOMAIN C-TERMINAL CONTAINING PROTEIN"/>
    <property type="match status" value="1"/>
</dbReference>
<sequence length="264" mass="30157">MLHPQSQTINILPPSLPPSPSPLPVCIAHFPSSVLELSEDEIKDWISPPDLIIGKTVIISSRKFFVYDCDQFTRYYYKEKLNMEQPQSISVERPPPQPVKPPLPPYNGFGSLEDSKQSCFSLIPQPPKKDFIKMLENDGKILRYSATLNSSNPIDENRRFILSFWLSDDSISIYEPPQRNSGIRGGQFLERTRVSKPNSTAEEPIYYAPKDFRIGETIEAFKHQFVITGADQLVLKYMKERPDEFPDEVVASFESSSDEKELQP</sequence>
<dbReference type="PROSITE" id="PS51336">
    <property type="entry name" value="DM10"/>
    <property type="match status" value="2"/>
</dbReference>
<dbReference type="Pfam" id="PF06565">
    <property type="entry name" value="DM10_dom"/>
    <property type="match status" value="1"/>
</dbReference>
<evidence type="ECO:0000313" key="7">
    <source>
        <dbReference type="EnsemblMetazoa" id="XP_019851060.1"/>
    </source>
</evidence>
<dbReference type="KEGG" id="aqu:105312466"/>
<keyword evidence="4" id="KW-0206">Cytoskeleton</keyword>
<evidence type="ECO:0000256" key="1">
    <source>
        <dbReference type="ARBA" id="ARBA00004430"/>
    </source>
</evidence>
<evidence type="ECO:0000256" key="5">
    <source>
        <dbReference type="ARBA" id="ARBA00023273"/>
    </source>
</evidence>
<dbReference type="SMART" id="SM00676">
    <property type="entry name" value="DM10"/>
    <property type="match status" value="1"/>
</dbReference>
<keyword evidence="2" id="KW-0963">Cytoplasm</keyword>
<dbReference type="Proteomes" id="UP000007879">
    <property type="component" value="Unassembled WGS sequence"/>
</dbReference>
<dbReference type="GO" id="GO:0060285">
    <property type="term" value="P:cilium-dependent cell motility"/>
    <property type="evidence" value="ECO:0007669"/>
    <property type="project" value="TreeGrafter"/>
</dbReference>
<dbReference type="PANTHER" id="PTHR12086:SF9">
    <property type="entry name" value="EF-HAND DOMAIN-CONTAINING PROTEIN 1"/>
    <property type="match status" value="1"/>
</dbReference>
<reference evidence="8" key="1">
    <citation type="journal article" date="2010" name="Nature">
        <title>The Amphimedon queenslandica genome and the evolution of animal complexity.</title>
        <authorList>
            <person name="Srivastava M."/>
            <person name="Simakov O."/>
            <person name="Chapman J."/>
            <person name="Fahey B."/>
            <person name="Gauthier M.E."/>
            <person name="Mitros T."/>
            <person name="Richards G.S."/>
            <person name="Conaco C."/>
            <person name="Dacre M."/>
            <person name="Hellsten U."/>
            <person name="Larroux C."/>
            <person name="Putnam N.H."/>
            <person name="Stanke M."/>
            <person name="Adamska M."/>
            <person name="Darling A."/>
            <person name="Degnan S.M."/>
            <person name="Oakley T.H."/>
            <person name="Plachetzki D.C."/>
            <person name="Zhai Y."/>
            <person name="Adamski M."/>
            <person name="Calcino A."/>
            <person name="Cummins S.F."/>
            <person name="Goodstein D.M."/>
            <person name="Harris C."/>
            <person name="Jackson D.J."/>
            <person name="Leys S.P."/>
            <person name="Shu S."/>
            <person name="Woodcroft B.J."/>
            <person name="Vervoort M."/>
            <person name="Kosik K.S."/>
            <person name="Manning G."/>
            <person name="Degnan B.M."/>
            <person name="Rokhsar D.S."/>
        </authorList>
    </citation>
    <scope>NUCLEOTIDE SEQUENCE [LARGE SCALE GENOMIC DNA]</scope>
</reference>